<accession>D3PCU4</accession>
<dbReference type="CDD" id="cd00685">
    <property type="entry name" value="Trans_IPPS_HT"/>
    <property type="match status" value="1"/>
</dbReference>
<dbReference type="PROSITE" id="PS00723">
    <property type="entry name" value="POLYPRENYL_SYNTHASE_1"/>
    <property type="match status" value="1"/>
</dbReference>
<dbReference type="GO" id="GO:0004161">
    <property type="term" value="F:dimethylallyltranstransferase activity"/>
    <property type="evidence" value="ECO:0007669"/>
    <property type="project" value="UniProtKB-EC"/>
</dbReference>
<evidence type="ECO:0000313" key="9">
    <source>
        <dbReference type="Proteomes" id="UP000001520"/>
    </source>
</evidence>
<evidence type="ECO:0000256" key="3">
    <source>
        <dbReference type="ARBA" id="ARBA00022679"/>
    </source>
</evidence>
<keyword evidence="9" id="KW-1185">Reference proteome</keyword>
<evidence type="ECO:0000256" key="7">
    <source>
        <dbReference type="RuleBase" id="RU004466"/>
    </source>
</evidence>
<reference evidence="8 9" key="1">
    <citation type="journal article" date="2010" name="DNA Res.">
        <title>Bacterial lifestyle in a deep-sea hydrothermal vent chimney revealed by the genome sequence of the thermophilic bacterium Deferribacter desulfuricans SSM1.</title>
        <authorList>
            <person name="Takaki Y."/>
            <person name="Shimamura S."/>
            <person name="Nakagawa S."/>
            <person name="Fukuhara Y."/>
            <person name="Horikawa H."/>
            <person name="Ankai A."/>
            <person name="Harada T."/>
            <person name="Hosoyama A."/>
            <person name="Oguchi A."/>
            <person name="Fukui S."/>
            <person name="Fujita N."/>
            <person name="Takami H."/>
            <person name="Takai K."/>
        </authorList>
    </citation>
    <scope>NUCLEOTIDE SEQUENCE [LARGE SCALE GENOMIC DNA]</scope>
    <source>
        <strain evidence="9">DSM 14783 / JCM 11476 / NBRC 101012 / SSM1</strain>
    </source>
</reference>
<evidence type="ECO:0000256" key="5">
    <source>
        <dbReference type="ARBA" id="ARBA00022842"/>
    </source>
</evidence>
<dbReference type="EMBL" id="AP011529">
    <property type="protein sequence ID" value="BAI80417.1"/>
    <property type="molecule type" value="Genomic_DNA"/>
</dbReference>
<dbReference type="EC" id="2.5.1.10" evidence="8"/>
<keyword evidence="6" id="KW-0414">Isoprene biosynthesis</keyword>
<dbReference type="PANTHER" id="PTHR43281:SF1">
    <property type="entry name" value="FARNESYL DIPHOSPHATE SYNTHASE"/>
    <property type="match status" value="1"/>
</dbReference>
<dbReference type="InterPro" id="IPR008949">
    <property type="entry name" value="Isoprenoid_synthase_dom_sf"/>
</dbReference>
<dbReference type="AlphaFoldDB" id="D3PCU4"/>
<protein>
    <submittedName>
        <fullName evidence="8">Geranyl diphosphate synthase / farnesyl diphosphate synthase</fullName>
        <ecNumber evidence="8">2.5.1.1</ecNumber>
        <ecNumber evidence="8">2.5.1.10</ecNumber>
        <ecNumber evidence="8">2.5.1.29</ecNumber>
    </submittedName>
</protein>
<keyword evidence="3 7" id="KW-0808">Transferase</keyword>
<dbReference type="eggNOG" id="COG0142">
    <property type="taxonomic scope" value="Bacteria"/>
</dbReference>
<dbReference type="GO" id="GO:0005737">
    <property type="term" value="C:cytoplasm"/>
    <property type="evidence" value="ECO:0007669"/>
    <property type="project" value="UniProtKB-ARBA"/>
</dbReference>
<dbReference type="STRING" id="639282.DEFDS_0945"/>
<name>D3PCU4_DEFDS</name>
<keyword evidence="4" id="KW-0479">Metal-binding</keyword>
<dbReference type="RefSeq" id="WP_013007664.1">
    <property type="nucleotide sequence ID" value="NC_013939.1"/>
</dbReference>
<evidence type="ECO:0000256" key="2">
    <source>
        <dbReference type="ARBA" id="ARBA00006706"/>
    </source>
</evidence>
<dbReference type="InterPro" id="IPR000092">
    <property type="entry name" value="Polyprenyl_synt"/>
</dbReference>
<dbReference type="SFLD" id="SFLDS00005">
    <property type="entry name" value="Isoprenoid_Synthase_Type_I"/>
    <property type="match status" value="1"/>
</dbReference>
<sequence>MSENFNLKNYIKFFAQRVDDWIRNYLTYENEQTIGLIESMRYSIFAGGKRLRPVLIYSSYGIFESYFDKVTPFAAAVEMLHTYSLIHDDLPAMDDDDLRRGKPTNHKMFGEATAILAGDALLTLAFEIMLDKDINKDIPTETILEAAFKLAKSAGYKGMVGGQYADIINENKEIDKNTLDFIHKHKTAALISYCCELGAILGFADEKDKQNLAEFGEKIGLAFQIVDDILDITSTTEELGKNAGSDLKNKKATYPEIYGLEKSKSIAEDLINSAINILKPYGKAATPLIEIANYILKRNN</sequence>
<evidence type="ECO:0000256" key="1">
    <source>
        <dbReference type="ARBA" id="ARBA00001946"/>
    </source>
</evidence>
<dbReference type="InterPro" id="IPR053378">
    <property type="entry name" value="Prenyl_diphosphate_synthase"/>
</dbReference>
<evidence type="ECO:0000313" key="8">
    <source>
        <dbReference type="EMBL" id="BAI80417.1"/>
    </source>
</evidence>
<dbReference type="Proteomes" id="UP000001520">
    <property type="component" value="Chromosome"/>
</dbReference>
<dbReference type="EC" id="2.5.1.1" evidence="8"/>
<dbReference type="Pfam" id="PF00348">
    <property type="entry name" value="polyprenyl_synt"/>
    <property type="match status" value="1"/>
</dbReference>
<dbReference type="EC" id="2.5.1.29" evidence="8"/>
<comment type="cofactor">
    <cofactor evidence="1">
        <name>Mg(2+)</name>
        <dbReference type="ChEBI" id="CHEBI:18420"/>
    </cofactor>
</comment>
<dbReference type="GO" id="GO:0004337">
    <property type="term" value="F:(2E,6E)-farnesyl diphosphate synthase activity"/>
    <property type="evidence" value="ECO:0007669"/>
    <property type="project" value="UniProtKB-EC"/>
</dbReference>
<evidence type="ECO:0000256" key="4">
    <source>
        <dbReference type="ARBA" id="ARBA00022723"/>
    </source>
</evidence>
<dbReference type="GO" id="GO:0016114">
    <property type="term" value="P:terpenoid biosynthetic process"/>
    <property type="evidence" value="ECO:0007669"/>
    <property type="project" value="UniProtKB-ARBA"/>
</dbReference>
<dbReference type="KEGG" id="ddf:DEFDS_0945"/>
<keyword evidence="5" id="KW-0460">Magnesium</keyword>
<evidence type="ECO:0000256" key="6">
    <source>
        <dbReference type="ARBA" id="ARBA00023229"/>
    </source>
</evidence>
<dbReference type="GO" id="GO:0046872">
    <property type="term" value="F:metal ion binding"/>
    <property type="evidence" value="ECO:0007669"/>
    <property type="project" value="UniProtKB-KW"/>
</dbReference>
<comment type="similarity">
    <text evidence="2 7">Belongs to the FPP/GGPP synthase family.</text>
</comment>
<dbReference type="FunFam" id="1.10.600.10:FF:000001">
    <property type="entry name" value="Geranylgeranyl diphosphate synthase"/>
    <property type="match status" value="1"/>
</dbReference>
<organism evidence="8 9">
    <name type="scientific">Deferribacter desulfuricans (strain DSM 14783 / JCM 11476 / NBRC 101012 / SSM1)</name>
    <dbReference type="NCBI Taxonomy" id="639282"/>
    <lineage>
        <taxon>Bacteria</taxon>
        <taxon>Pseudomonadati</taxon>
        <taxon>Deferribacterota</taxon>
        <taxon>Deferribacteres</taxon>
        <taxon>Deferribacterales</taxon>
        <taxon>Deferribacteraceae</taxon>
        <taxon>Deferribacter</taxon>
    </lineage>
</organism>
<dbReference type="InterPro" id="IPR033749">
    <property type="entry name" value="Polyprenyl_synt_CS"/>
</dbReference>
<proteinExistence type="inferred from homology"/>
<dbReference type="Gene3D" id="1.10.600.10">
    <property type="entry name" value="Farnesyl Diphosphate Synthase"/>
    <property type="match status" value="1"/>
</dbReference>
<dbReference type="SFLD" id="SFLDG01017">
    <property type="entry name" value="Polyprenyl_Transferase_Like"/>
    <property type="match status" value="1"/>
</dbReference>
<dbReference type="SUPFAM" id="SSF48576">
    <property type="entry name" value="Terpenoid synthases"/>
    <property type="match status" value="1"/>
</dbReference>
<dbReference type="OrthoDB" id="9805316at2"/>
<dbReference type="NCBIfam" id="NF045485">
    <property type="entry name" value="FPPsyn"/>
    <property type="match status" value="1"/>
</dbReference>
<gene>
    <name evidence="8" type="ordered locus">DEFDS_0945</name>
</gene>
<dbReference type="GO" id="GO:0004311">
    <property type="term" value="F:geranylgeranyl diphosphate synthase activity"/>
    <property type="evidence" value="ECO:0007669"/>
    <property type="project" value="UniProtKB-EC"/>
</dbReference>
<dbReference type="HOGENOM" id="CLU_014015_0_0_0"/>
<dbReference type="PROSITE" id="PS00444">
    <property type="entry name" value="POLYPRENYL_SYNTHASE_2"/>
    <property type="match status" value="1"/>
</dbReference>
<dbReference type="PANTHER" id="PTHR43281">
    <property type="entry name" value="FARNESYL DIPHOSPHATE SYNTHASE"/>
    <property type="match status" value="1"/>
</dbReference>